<reference evidence="1 2" key="1">
    <citation type="submission" date="2024-05" db="EMBL/GenBank/DDBJ databases">
        <authorList>
            <person name="Liu Q."/>
            <person name="Xin Y.-H."/>
        </authorList>
    </citation>
    <scope>NUCLEOTIDE SEQUENCE [LARGE SCALE GENOMIC DNA]</scope>
    <source>
        <strain evidence="1 2">CGMCC 1.15349</strain>
    </source>
</reference>
<dbReference type="RefSeq" id="WP_345864014.1">
    <property type="nucleotide sequence ID" value="NZ_JBDIMF010000002.1"/>
</dbReference>
<evidence type="ECO:0000313" key="2">
    <source>
        <dbReference type="Proteomes" id="UP001404104"/>
    </source>
</evidence>
<dbReference type="Proteomes" id="UP001404104">
    <property type="component" value="Unassembled WGS sequence"/>
</dbReference>
<name>A0ABU9XQY8_9SPHN</name>
<gene>
    <name evidence="1" type="ORF">ABC969_07235</name>
</gene>
<dbReference type="EMBL" id="JBDIMF010000002">
    <property type="protein sequence ID" value="MEN2786213.1"/>
    <property type="molecule type" value="Genomic_DNA"/>
</dbReference>
<proteinExistence type="predicted"/>
<organism evidence="1 2">
    <name type="scientific">Sphingomonas qilianensis</name>
    <dbReference type="NCBI Taxonomy" id="1736690"/>
    <lineage>
        <taxon>Bacteria</taxon>
        <taxon>Pseudomonadati</taxon>
        <taxon>Pseudomonadota</taxon>
        <taxon>Alphaproteobacteria</taxon>
        <taxon>Sphingomonadales</taxon>
        <taxon>Sphingomonadaceae</taxon>
        <taxon>Sphingomonas</taxon>
    </lineage>
</organism>
<comment type="caution">
    <text evidence="1">The sequence shown here is derived from an EMBL/GenBank/DDBJ whole genome shotgun (WGS) entry which is preliminary data.</text>
</comment>
<protein>
    <submittedName>
        <fullName evidence="1">Uncharacterized protein</fullName>
    </submittedName>
</protein>
<keyword evidence="2" id="KW-1185">Reference proteome</keyword>
<evidence type="ECO:0000313" key="1">
    <source>
        <dbReference type="EMBL" id="MEN2786213.1"/>
    </source>
</evidence>
<sequence length="65" mass="7088">MANNNTDIIAPELPTACDVMQLSDGIIVHRMGGGILAVDQPDDVGRLQRVILTEEDLRDMLAWLG</sequence>
<accession>A0ABU9XQY8</accession>